<dbReference type="RefSeq" id="WP_117203541.1">
    <property type="nucleotide sequence ID" value="NZ_JBHTBK010000022.1"/>
</dbReference>
<dbReference type="AlphaFoldDB" id="A0A372DHP5"/>
<keyword evidence="1" id="KW-0732">Signal</keyword>
<reference evidence="2 3" key="1">
    <citation type="submission" date="2018-08" db="EMBL/GenBank/DDBJ databases">
        <title>Lysobacter weifangensis sp. nov., a new member of the family 'Xanthomonadaceae', isolated from soil in a farmland.</title>
        <authorList>
            <person name="Zhao H."/>
        </authorList>
    </citation>
    <scope>NUCLEOTIDE SEQUENCE [LARGE SCALE GENOMIC DNA]</scope>
    <source>
        <strain evidence="2 3">WF-2</strain>
    </source>
</reference>
<dbReference type="PROSITE" id="PS51257">
    <property type="entry name" value="PROKAR_LIPOPROTEIN"/>
    <property type="match status" value="1"/>
</dbReference>
<evidence type="ECO:0008006" key="4">
    <source>
        <dbReference type="Google" id="ProtNLM"/>
    </source>
</evidence>
<dbReference type="OrthoDB" id="5975962at2"/>
<accession>A0A372DHP5</accession>
<sequence length="168" mass="17397">MRKSKGILVAVLAVACLAACGKSPEERIAEAAIGAMTGTAVSVDKDGEKVTFGSGKDAMTISGGDSAQLPAGFPKDVFLPARYKVESVMDSAGFTMVSVRAPGKVPVVAAAAQKHMQGAGWKQSMAAMDDDTNHLLAYENARGTALLSFTTDEGEGVVYSVQLSQKQP</sequence>
<evidence type="ECO:0000313" key="3">
    <source>
        <dbReference type="Proteomes" id="UP000262917"/>
    </source>
</evidence>
<dbReference type="Proteomes" id="UP000262917">
    <property type="component" value="Unassembled WGS sequence"/>
</dbReference>
<dbReference type="EMBL" id="QVPD01000016">
    <property type="protein sequence ID" value="RFP59004.1"/>
    <property type="molecule type" value="Genomic_DNA"/>
</dbReference>
<gene>
    <name evidence="2" type="ORF">D0Y53_11905</name>
</gene>
<proteinExistence type="predicted"/>
<protein>
    <recommendedName>
        <fullName evidence="4">Lipoprotein</fullName>
    </recommendedName>
</protein>
<evidence type="ECO:0000256" key="1">
    <source>
        <dbReference type="SAM" id="SignalP"/>
    </source>
</evidence>
<feature type="chain" id="PRO_5017042704" description="Lipoprotein" evidence="1">
    <location>
        <begin position="19"/>
        <end position="168"/>
    </location>
</feature>
<feature type="signal peptide" evidence="1">
    <location>
        <begin position="1"/>
        <end position="18"/>
    </location>
</feature>
<evidence type="ECO:0000313" key="2">
    <source>
        <dbReference type="EMBL" id="RFP59004.1"/>
    </source>
</evidence>
<comment type="caution">
    <text evidence="2">The sequence shown here is derived from an EMBL/GenBank/DDBJ whole genome shotgun (WGS) entry which is preliminary data.</text>
</comment>
<keyword evidence="3" id="KW-1185">Reference proteome</keyword>
<name>A0A372DHP5_9GAMM</name>
<organism evidence="2 3">
    <name type="scientific">Cognatiluteimonas weifangensis</name>
    <dbReference type="NCBI Taxonomy" id="2303539"/>
    <lineage>
        <taxon>Bacteria</taxon>
        <taxon>Pseudomonadati</taxon>
        <taxon>Pseudomonadota</taxon>
        <taxon>Gammaproteobacteria</taxon>
        <taxon>Lysobacterales</taxon>
        <taxon>Lysobacteraceae</taxon>
        <taxon>Cognatiluteimonas</taxon>
    </lineage>
</organism>